<dbReference type="InterPro" id="IPR009057">
    <property type="entry name" value="Homeodomain-like_sf"/>
</dbReference>
<evidence type="ECO:0000256" key="5">
    <source>
        <dbReference type="SAM" id="MobiDB-lite"/>
    </source>
</evidence>
<dbReference type="PANTHER" id="PTHR30055">
    <property type="entry name" value="HTH-TYPE TRANSCRIPTIONAL REGULATOR RUTR"/>
    <property type="match status" value="1"/>
</dbReference>
<dbReference type="Gene3D" id="1.10.357.10">
    <property type="entry name" value="Tetracycline Repressor, domain 2"/>
    <property type="match status" value="1"/>
</dbReference>
<keyword evidence="8" id="KW-1185">Reference proteome</keyword>
<dbReference type="Pfam" id="PF02909">
    <property type="entry name" value="TetR_C_1"/>
    <property type="match status" value="1"/>
</dbReference>
<dbReference type="SUPFAM" id="SSF46689">
    <property type="entry name" value="Homeodomain-like"/>
    <property type="match status" value="1"/>
</dbReference>
<comment type="caution">
    <text evidence="7">The sequence shown here is derived from an EMBL/GenBank/DDBJ whole genome shotgun (WGS) entry which is preliminary data.</text>
</comment>
<dbReference type="Gene3D" id="1.10.10.60">
    <property type="entry name" value="Homeodomain-like"/>
    <property type="match status" value="1"/>
</dbReference>
<dbReference type="InterPro" id="IPR050109">
    <property type="entry name" value="HTH-type_TetR-like_transc_reg"/>
</dbReference>
<evidence type="ECO:0000256" key="1">
    <source>
        <dbReference type="ARBA" id="ARBA00023015"/>
    </source>
</evidence>
<organism evidence="7 8">
    <name type="scientific">Isoptericola luteus</name>
    <dbReference type="NCBI Taxonomy" id="2879484"/>
    <lineage>
        <taxon>Bacteria</taxon>
        <taxon>Bacillati</taxon>
        <taxon>Actinomycetota</taxon>
        <taxon>Actinomycetes</taxon>
        <taxon>Micrococcales</taxon>
        <taxon>Promicromonosporaceae</taxon>
        <taxon>Isoptericola</taxon>
    </lineage>
</organism>
<dbReference type="PANTHER" id="PTHR30055:SF151">
    <property type="entry name" value="TRANSCRIPTIONAL REGULATORY PROTEIN"/>
    <property type="match status" value="1"/>
</dbReference>
<proteinExistence type="predicted"/>
<feature type="region of interest" description="Disordered" evidence="5">
    <location>
        <begin position="252"/>
        <end position="272"/>
    </location>
</feature>
<dbReference type="InterPro" id="IPR036271">
    <property type="entry name" value="Tet_transcr_reg_TetR-rel_C_sf"/>
</dbReference>
<evidence type="ECO:0000259" key="6">
    <source>
        <dbReference type="PROSITE" id="PS50977"/>
    </source>
</evidence>
<evidence type="ECO:0000256" key="3">
    <source>
        <dbReference type="ARBA" id="ARBA00023163"/>
    </source>
</evidence>
<keyword evidence="3" id="KW-0804">Transcription</keyword>
<keyword evidence="1" id="KW-0805">Transcription regulation</keyword>
<dbReference type="InterPro" id="IPR004111">
    <property type="entry name" value="Repressor_TetR_C"/>
</dbReference>
<keyword evidence="2 4" id="KW-0238">DNA-binding</keyword>
<evidence type="ECO:0000256" key="4">
    <source>
        <dbReference type="PROSITE-ProRule" id="PRU00335"/>
    </source>
</evidence>
<gene>
    <name evidence="7" type="ORF">LEP48_01520</name>
</gene>
<dbReference type="RefSeq" id="WP_225563750.1">
    <property type="nucleotide sequence ID" value="NZ_JAIXCQ010000001.1"/>
</dbReference>
<sequence length="341" mass="36875">MTDLPELPPQLALAWGIAERPERAPRRELSIERIVEAAIEIADAEGLGGVSMARVAKSLGFTTMSLYRYVTSKDDLLLLMQEAAIVVDFPPAREPADWRAELREWALLVMAAFRIHPWVLDIPITGPPMTPSNLRALDAGLRALRSTPLEDGEKIATIMLVNGYARNEALLLRDLGRAEAAGDVSNAHGPELAATLAQLVDDVRFPWLHPLVQRGNYLPDEPGLDEIDDVAWGLERLLDGLGTYVAARSGVTHPADDTEGAAAGTPPDATPDPEVVAALELAAAYSSDAKVKKAAGKRKEADKRVREAQKRVRELEKAARDAVKAEAEAARAAAERARTAD</sequence>
<feature type="DNA-binding region" description="H-T-H motif" evidence="4">
    <location>
        <begin position="51"/>
        <end position="70"/>
    </location>
</feature>
<dbReference type="InterPro" id="IPR001647">
    <property type="entry name" value="HTH_TetR"/>
</dbReference>
<evidence type="ECO:0000256" key="2">
    <source>
        <dbReference type="ARBA" id="ARBA00023125"/>
    </source>
</evidence>
<dbReference type="PROSITE" id="PS50977">
    <property type="entry name" value="HTH_TETR_2"/>
    <property type="match status" value="1"/>
</dbReference>
<feature type="region of interest" description="Disordered" evidence="5">
    <location>
        <begin position="317"/>
        <end position="341"/>
    </location>
</feature>
<dbReference type="Proteomes" id="UP001319870">
    <property type="component" value="Unassembled WGS sequence"/>
</dbReference>
<feature type="domain" description="HTH tetR-type" evidence="6">
    <location>
        <begin position="28"/>
        <end position="88"/>
    </location>
</feature>
<evidence type="ECO:0000313" key="7">
    <source>
        <dbReference type="EMBL" id="MCA5892029.1"/>
    </source>
</evidence>
<protein>
    <submittedName>
        <fullName evidence="7">TetR/AcrR family transcriptional regulator</fullName>
    </submittedName>
</protein>
<dbReference type="Pfam" id="PF00440">
    <property type="entry name" value="TetR_N"/>
    <property type="match status" value="1"/>
</dbReference>
<accession>A0ABS7ZEI7</accession>
<evidence type="ECO:0000313" key="8">
    <source>
        <dbReference type="Proteomes" id="UP001319870"/>
    </source>
</evidence>
<dbReference type="SUPFAM" id="SSF48498">
    <property type="entry name" value="Tetracyclin repressor-like, C-terminal domain"/>
    <property type="match status" value="1"/>
</dbReference>
<dbReference type="EMBL" id="JAIXCQ010000001">
    <property type="protein sequence ID" value="MCA5892029.1"/>
    <property type="molecule type" value="Genomic_DNA"/>
</dbReference>
<feature type="compositionally biased region" description="Low complexity" evidence="5">
    <location>
        <begin position="260"/>
        <end position="272"/>
    </location>
</feature>
<name>A0ABS7ZEI7_9MICO</name>
<reference evidence="7 8" key="1">
    <citation type="submission" date="2021-09" db="EMBL/GenBank/DDBJ databases">
        <title>Isoptericola luteus sp. nov., a novel bacterium isolated from Harbin, the capital city of Heilongjiang province.</title>
        <authorList>
            <person name="Li J."/>
        </authorList>
    </citation>
    <scope>NUCLEOTIDE SEQUENCE [LARGE SCALE GENOMIC DNA]</scope>
    <source>
        <strain evidence="7 8">NEAU-Y5</strain>
    </source>
</reference>